<dbReference type="RefSeq" id="WP_097879841.1">
    <property type="nucleotide sequence ID" value="NZ_JBALLD010000003.1"/>
</dbReference>
<evidence type="ECO:0000313" key="1">
    <source>
        <dbReference type="EMBL" id="PGZ04978.1"/>
    </source>
</evidence>
<organism evidence="1 2">
    <name type="scientific">Bacillus thuringiensis</name>
    <dbReference type="NCBI Taxonomy" id="1428"/>
    <lineage>
        <taxon>Bacteria</taxon>
        <taxon>Bacillati</taxon>
        <taxon>Bacillota</taxon>
        <taxon>Bacilli</taxon>
        <taxon>Bacillales</taxon>
        <taxon>Bacillaceae</taxon>
        <taxon>Bacillus</taxon>
        <taxon>Bacillus cereus group</taxon>
    </lineage>
</organism>
<evidence type="ECO:0000313" key="2">
    <source>
        <dbReference type="Proteomes" id="UP000223445"/>
    </source>
</evidence>
<gene>
    <name evidence="1" type="ORF">COE48_05180</name>
</gene>
<dbReference type="Proteomes" id="UP000223445">
    <property type="component" value="Unassembled WGS sequence"/>
</dbReference>
<dbReference type="EMBL" id="NUPM01000005">
    <property type="protein sequence ID" value="PGZ04978.1"/>
    <property type="molecule type" value="Genomic_DNA"/>
</dbReference>
<proteinExistence type="predicted"/>
<name>A0AB36VG70_BACTU</name>
<comment type="caution">
    <text evidence="1">The sequence shown here is derived from an EMBL/GenBank/DDBJ whole genome shotgun (WGS) entry which is preliminary data.</text>
</comment>
<reference evidence="1 2" key="1">
    <citation type="submission" date="2017-09" db="EMBL/GenBank/DDBJ databases">
        <title>Large-scale bioinformatics analysis of Bacillus genomes uncovers conserved roles of natural products in bacterial physiology.</title>
        <authorList>
            <consortium name="Agbiome Team Llc"/>
            <person name="Bleich R.M."/>
            <person name="Grubbs K.J."/>
            <person name="Santa Maria K.C."/>
            <person name="Allen S.E."/>
            <person name="Farag S."/>
            <person name="Shank E.A."/>
            <person name="Bowers A."/>
        </authorList>
    </citation>
    <scope>NUCLEOTIDE SEQUENCE [LARGE SCALE GENOMIC DNA]</scope>
    <source>
        <strain evidence="1 2">AFS030179</strain>
    </source>
</reference>
<accession>A0AB36VG70</accession>
<protein>
    <submittedName>
        <fullName evidence="1">Uncharacterized protein</fullName>
    </submittedName>
</protein>
<dbReference type="AlphaFoldDB" id="A0AB36VG70"/>
<sequence>MNVRELKEIIKDMDDDIEVVARAHNFELGGAIVNASAHEMKYKKEREQFVDAFDRTPYSKEVYKPDFENGKVVLLIGGF</sequence>